<keyword evidence="6" id="KW-1185">Reference proteome</keyword>
<reference evidence="5 6" key="1">
    <citation type="submission" date="2024-02" db="EMBL/GenBank/DDBJ databases">
        <title>A nitrogen-fixing paenibacillus bacterium.</title>
        <authorList>
            <person name="Zhang W.L."/>
            <person name="Chen S.F."/>
        </authorList>
    </citation>
    <scope>NUCLEOTIDE SEQUENCE [LARGE SCALE GENOMIC DNA]</scope>
    <source>
        <strain evidence="5 6">M1</strain>
    </source>
</reference>
<evidence type="ECO:0000313" key="6">
    <source>
        <dbReference type="Proteomes" id="UP001306950"/>
    </source>
</evidence>
<proteinExistence type="predicted"/>
<gene>
    <name evidence="5" type="ORF">V3851_22955</name>
</gene>
<dbReference type="PANTHER" id="PTHR40088:SF2">
    <property type="entry name" value="SECRETED SUGAR HYDROLASE"/>
    <property type="match status" value="1"/>
</dbReference>
<dbReference type="InterPro" id="IPR011050">
    <property type="entry name" value="Pectin_lyase_fold/virulence"/>
</dbReference>
<evidence type="ECO:0000256" key="1">
    <source>
        <dbReference type="ARBA" id="ARBA00004613"/>
    </source>
</evidence>
<dbReference type="Gene3D" id="2.160.20.10">
    <property type="entry name" value="Single-stranded right-handed beta-helix, Pectin lyase-like"/>
    <property type="match status" value="1"/>
</dbReference>
<sequence>MKEAIQLLVIWAGLIGLWGFTVRPDMLLSLDKSFQLREGKQEMAVIPNTGAIYYISANGDDRNKGTIDSPWKTLQHAADHVAPDSTVFVRGGVYHQKLHITRGGSETEGAIVFSGYPNETAVLDGEGLPVDEMEGLVEIDNASYVTIRQLEIRNYTTSASGKVPAGIYIHGTGKRISLLENRIHGIANMSIPEGDELSGRDAHGIAVYGTETEESISDLTIDGNELYDLVLGSSESLVLNGNVEHFAITNNRIHDNDNIGIDLIGFEGIAGSEAVDQARNGTVKGNTVYGISTNHNPSYGIALPNGSYSAGGIYVDGGRNILIEQNRIYSNDIGIELASEHAGHVTSSITVQDNLIYRNRLTGIAMGGYDEDRGGTTTSTVVSNTLYKNDLLQEGNGQLYLQAFLSGNTITHNILVASESNVMIYNEYKSNTDNVVDHNLYYSESSAEEVEWIWKNKVYAGFAAYQKKSGNDPHSLFADPKFVDPDQGDFRLLAGSPAQGKGRNESAK</sequence>
<dbReference type="Proteomes" id="UP001306950">
    <property type="component" value="Unassembled WGS sequence"/>
</dbReference>
<evidence type="ECO:0000313" key="5">
    <source>
        <dbReference type="EMBL" id="MEF2968665.1"/>
    </source>
</evidence>
<dbReference type="Pfam" id="PF13229">
    <property type="entry name" value="Beta_helix"/>
    <property type="match status" value="1"/>
</dbReference>
<keyword evidence="2" id="KW-0964">Secreted</keyword>
<comment type="subcellular location">
    <subcellularLocation>
        <location evidence="1">Secreted</location>
    </subcellularLocation>
</comment>
<dbReference type="SMART" id="SM00710">
    <property type="entry name" value="PbH1"/>
    <property type="match status" value="7"/>
</dbReference>
<dbReference type="EMBL" id="JAZHPZ010000017">
    <property type="protein sequence ID" value="MEF2968665.1"/>
    <property type="molecule type" value="Genomic_DNA"/>
</dbReference>
<evidence type="ECO:0000256" key="2">
    <source>
        <dbReference type="ARBA" id="ARBA00022525"/>
    </source>
</evidence>
<dbReference type="RefSeq" id="WP_331848842.1">
    <property type="nucleotide sequence ID" value="NZ_JAZHPZ010000017.1"/>
</dbReference>
<accession>A0ABU7VY25</accession>
<dbReference type="SUPFAM" id="SSF51126">
    <property type="entry name" value="Pectin lyase-like"/>
    <property type="match status" value="1"/>
</dbReference>
<evidence type="ECO:0000259" key="4">
    <source>
        <dbReference type="Pfam" id="PF13229"/>
    </source>
</evidence>
<dbReference type="PANTHER" id="PTHR40088">
    <property type="entry name" value="PECTATE LYASE (EUROFUNG)"/>
    <property type="match status" value="1"/>
</dbReference>
<comment type="caution">
    <text evidence="5">The sequence shown here is derived from an EMBL/GenBank/DDBJ whole genome shotgun (WGS) entry which is preliminary data.</text>
</comment>
<feature type="domain" description="Right handed beta helix" evidence="4">
    <location>
        <begin position="166"/>
        <end position="370"/>
    </location>
</feature>
<name>A0ABU7VY25_9BACL</name>
<protein>
    <submittedName>
        <fullName evidence="5">Right-handed parallel beta-helix repeat-containing protein</fullName>
    </submittedName>
</protein>
<keyword evidence="3" id="KW-0732">Signal</keyword>
<evidence type="ECO:0000256" key="3">
    <source>
        <dbReference type="ARBA" id="ARBA00022729"/>
    </source>
</evidence>
<organism evidence="5 6">
    <name type="scientific">Paenibacillus haidiansis</name>
    <dbReference type="NCBI Taxonomy" id="1574488"/>
    <lineage>
        <taxon>Bacteria</taxon>
        <taxon>Bacillati</taxon>
        <taxon>Bacillota</taxon>
        <taxon>Bacilli</taxon>
        <taxon>Bacillales</taxon>
        <taxon>Paenibacillaceae</taxon>
        <taxon>Paenibacillus</taxon>
    </lineage>
</organism>
<dbReference type="InterPro" id="IPR052052">
    <property type="entry name" value="Polysaccharide_Lyase_9"/>
</dbReference>
<dbReference type="InterPro" id="IPR006626">
    <property type="entry name" value="PbH1"/>
</dbReference>
<dbReference type="InterPro" id="IPR012334">
    <property type="entry name" value="Pectin_lyas_fold"/>
</dbReference>
<dbReference type="InterPro" id="IPR039448">
    <property type="entry name" value="Beta_helix"/>
</dbReference>